<sequence length="58" mass="5184">NVLAAISGASAGMGKDKPSTATSVLGGAISGAAMGSAVLPGWGTAIGAVVGAGAALLM</sequence>
<name>X0WMZ8_9ZZZZ</name>
<protein>
    <recommendedName>
        <fullName evidence="3">Glycine zipper domain-containing protein</fullName>
    </recommendedName>
</protein>
<keyword evidence="1" id="KW-0812">Transmembrane</keyword>
<evidence type="ECO:0008006" key="3">
    <source>
        <dbReference type="Google" id="ProtNLM"/>
    </source>
</evidence>
<proteinExistence type="predicted"/>
<feature type="transmembrane region" description="Helical" evidence="1">
    <location>
        <begin position="39"/>
        <end position="57"/>
    </location>
</feature>
<organism evidence="2">
    <name type="scientific">marine sediment metagenome</name>
    <dbReference type="NCBI Taxonomy" id="412755"/>
    <lineage>
        <taxon>unclassified sequences</taxon>
        <taxon>metagenomes</taxon>
        <taxon>ecological metagenomes</taxon>
    </lineage>
</organism>
<evidence type="ECO:0000256" key="1">
    <source>
        <dbReference type="SAM" id="Phobius"/>
    </source>
</evidence>
<accession>X0WMZ8</accession>
<reference evidence="2" key="1">
    <citation type="journal article" date="2014" name="Front. Microbiol.">
        <title>High frequency of phylogenetically diverse reductive dehalogenase-homologous genes in deep subseafloor sedimentary metagenomes.</title>
        <authorList>
            <person name="Kawai M."/>
            <person name="Futagami T."/>
            <person name="Toyoda A."/>
            <person name="Takaki Y."/>
            <person name="Nishi S."/>
            <person name="Hori S."/>
            <person name="Arai W."/>
            <person name="Tsubouchi T."/>
            <person name="Morono Y."/>
            <person name="Uchiyama I."/>
            <person name="Ito T."/>
            <person name="Fujiyama A."/>
            <person name="Inagaki F."/>
            <person name="Takami H."/>
        </authorList>
    </citation>
    <scope>NUCLEOTIDE SEQUENCE</scope>
    <source>
        <strain evidence="2">Expedition CK06-06</strain>
    </source>
</reference>
<feature type="non-terminal residue" evidence="2">
    <location>
        <position position="1"/>
    </location>
</feature>
<dbReference type="AlphaFoldDB" id="X0WMZ8"/>
<keyword evidence="1" id="KW-0472">Membrane</keyword>
<comment type="caution">
    <text evidence="2">The sequence shown here is derived from an EMBL/GenBank/DDBJ whole genome shotgun (WGS) entry which is preliminary data.</text>
</comment>
<evidence type="ECO:0000313" key="2">
    <source>
        <dbReference type="EMBL" id="GAG31980.1"/>
    </source>
</evidence>
<gene>
    <name evidence="2" type="ORF">S01H1_66610</name>
</gene>
<keyword evidence="1" id="KW-1133">Transmembrane helix</keyword>
<dbReference type="EMBL" id="BARS01044052">
    <property type="protein sequence ID" value="GAG31980.1"/>
    <property type="molecule type" value="Genomic_DNA"/>
</dbReference>